<sequence length="282" mass="30324">MAVTSATIEWGGVRVDFDSDAVPDAGVRLVLLDVTGWYGGVGVRTEKTDRVGHGGWAGRAWRTGRSITVKGHLEVTDPRERDRVMRSLSAVLWDGEEGTLTATVDGLTLSCPVKLDGEPGIVPDGIASATVQLPLYSPDPWLFGEERVHFTRPVEAGVGLVFPLFTPAGVMSYGSALAEDGQVVNRGDADAYPSFLIVGDFPGGFRLTVDRRSVEWPWPTTKTAPVQIESAGSVWIGSANVTKQATLREWPRIGPGRAVTPSLTALQGGDGWCETHHRDTYI</sequence>
<dbReference type="EMBL" id="JBHUFL010000003">
    <property type="protein sequence ID" value="MFD1836207.1"/>
    <property type="molecule type" value="Genomic_DNA"/>
</dbReference>
<protein>
    <recommendedName>
        <fullName evidence="3">Phage tail protein</fullName>
    </recommendedName>
</protein>
<dbReference type="Proteomes" id="UP001597280">
    <property type="component" value="Unassembled WGS sequence"/>
</dbReference>
<organism evidence="1 2">
    <name type="scientific">Brachybacterium rhamnosum</name>
    <dbReference type="NCBI Taxonomy" id="173361"/>
    <lineage>
        <taxon>Bacteria</taxon>
        <taxon>Bacillati</taxon>
        <taxon>Actinomycetota</taxon>
        <taxon>Actinomycetes</taxon>
        <taxon>Micrococcales</taxon>
        <taxon>Dermabacteraceae</taxon>
        <taxon>Brachybacterium</taxon>
    </lineage>
</organism>
<accession>A0ABW4Q163</accession>
<keyword evidence="2" id="KW-1185">Reference proteome</keyword>
<reference evidence="2" key="1">
    <citation type="journal article" date="2019" name="Int. J. Syst. Evol. Microbiol.">
        <title>The Global Catalogue of Microorganisms (GCM) 10K type strain sequencing project: providing services to taxonomists for standard genome sequencing and annotation.</title>
        <authorList>
            <consortium name="The Broad Institute Genomics Platform"/>
            <consortium name="The Broad Institute Genome Sequencing Center for Infectious Disease"/>
            <person name="Wu L."/>
            <person name="Ma J."/>
        </authorList>
    </citation>
    <scope>NUCLEOTIDE SEQUENCE [LARGE SCALE GENOMIC DNA]</scope>
    <source>
        <strain evidence="2">JCM 11650</strain>
    </source>
</reference>
<evidence type="ECO:0000313" key="2">
    <source>
        <dbReference type="Proteomes" id="UP001597280"/>
    </source>
</evidence>
<dbReference type="RefSeq" id="WP_343905544.1">
    <property type="nucleotide sequence ID" value="NZ_BAAAIS010000003.1"/>
</dbReference>
<name>A0ABW4Q163_9MICO</name>
<evidence type="ECO:0000313" key="1">
    <source>
        <dbReference type="EMBL" id="MFD1836207.1"/>
    </source>
</evidence>
<gene>
    <name evidence="1" type="ORF">ACFSDA_14145</name>
</gene>
<evidence type="ECO:0008006" key="3">
    <source>
        <dbReference type="Google" id="ProtNLM"/>
    </source>
</evidence>
<comment type="caution">
    <text evidence="1">The sequence shown here is derived from an EMBL/GenBank/DDBJ whole genome shotgun (WGS) entry which is preliminary data.</text>
</comment>
<proteinExistence type="predicted"/>